<gene>
    <name evidence="6" type="ORF">A8709_13025</name>
</gene>
<dbReference type="GO" id="GO:0003677">
    <property type="term" value="F:DNA binding"/>
    <property type="evidence" value="ECO:0007669"/>
    <property type="project" value="UniProtKB-KW"/>
</dbReference>
<sequence length="295" mass="34058">MELLQLQYFQTTAKLEQITKAANELNITQPSLSKTIARLEEDIGVPLFDRLGRNIRLNAYGKVLLKRVEHIFQELEEAQREIQDMAGLHHGIIKLAVSLTNLLPEILGDFLEHYPSVHLRQVVEPTSVMKQMLENGDIDMCITYAQIEGPDIEWKALRTEELHLLVPDQHPLSARESVSLKELQHESFIGLRSDFWFRNMTDKLCMKIAGFTPHTNIEVDEVDAILLLLKKGHGITFAPDLAWRSRMNLKQNKLRITDLDENMTLGLAWSRNHYLSFAAQKFHEFVLDYFDKSRA</sequence>
<keyword evidence="3" id="KW-0238">DNA-binding</keyword>
<dbReference type="InterPro" id="IPR005119">
    <property type="entry name" value="LysR_subst-bd"/>
</dbReference>
<evidence type="ECO:0000259" key="5">
    <source>
        <dbReference type="PROSITE" id="PS50931"/>
    </source>
</evidence>
<dbReference type="InterPro" id="IPR036390">
    <property type="entry name" value="WH_DNA-bd_sf"/>
</dbReference>
<keyword evidence="7" id="KW-1185">Reference proteome</keyword>
<dbReference type="OrthoDB" id="9803735at2"/>
<dbReference type="AlphaFoldDB" id="A0A1C1A3B2"/>
<dbReference type="Gene3D" id="1.10.10.10">
    <property type="entry name" value="Winged helix-like DNA-binding domain superfamily/Winged helix DNA-binding domain"/>
    <property type="match status" value="1"/>
</dbReference>
<dbReference type="RefSeq" id="WP_065851946.1">
    <property type="nucleotide sequence ID" value="NZ_LYPC01000014.1"/>
</dbReference>
<dbReference type="GO" id="GO:0003700">
    <property type="term" value="F:DNA-binding transcription factor activity"/>
    <property type="evidence" value="ECO:0007669"/>
    <property type="project" value="InterPro"/>
</dbReference>
<comment type="caution">
    <text evidence="6">The sequence shown here is derived from an EMBL/GenBank/DDBJ whole genome shotgun (WGS) entry which is preliminary data.</text>
</comment>
<dbReference type="SUPFAM" id="SSF53850">
    <property type="entry name" value="Periplasmic binding protein-like II"/>
    <property type="match status" value="1"/>
</dbReference>
<keyword evidence="2" id="KW-0805">Transcription regulation</keyword>
<dbReference type="PROSITE" id="PS50931">
    <property type="entry name" value="HTH_LYSR"/>
    <property type="match status" value="1"/>
</dbReference>
<protein>
    <submittedName>
        <fullName evidence="6">LysR family transcriptional regulator</fullName>
    </submittedName>
</protein>
<dbReference type="Gene3D" id="3.40.190.290">
    <property type="match status" value="1"/>
</dbReference>
<proteinExistence type="inferred from homology"/>
<keyword evidence="4" id="KW-0804">Transcription</keyword>
<organism evidence="6 7">
    <name type="scientific">Paenibacillus pectinilyticus</name>
    <dbReference type="NCBI Taxonomy" id="512399"/>
    <lineage>
        <taxon>Bacteria</taxon>
        <taxon>Bacillati</taxon>
        <taxon>Bacillota</taxon>
        <taxon>Bacilli</taxon>
        <taxon>Bacillales</taxon>
        <taxon>Paenibacillaceae</taxon>
        <taxon>Paenibacillus</taxon>
    </lineage>
</organism>
<dbReference type="FunFam" id="1.10.10.10:FF:000001">
    <property type="entry name" value="LysR family transcriptional regulator"/>
    <property type="match status" value="1"/>
</dbReference>
<dbReference type="Pfam" id="PF03466">
    <property type="entry name" value="LysR_substrate"/>
    <property type="match status" value="1"/>
</dbReference>
<dbReference type="InterPro" id="IPR000847">
    <property type="entry name" value="LysR_HTH_N"/>
</dbReference>
<evidence type="ECO:0000313" key="7">
    <source>
        <dbReference type="Proteomes" id="UP000093309"/>
    </source>
</evidence>
<dbReference type="EMBL" id="LYPC01000014">
    <property type="protein sequence ID" value="OCT15036.1"/>
    <property type="molecule type" value="Genomic_DNA"/>
</dbReference>
<evidence type="ECO:0000256" key="3">
    <source>
        <dbReference type="ARBA" id="ARBA00023125"/>
    </source>
</evidence>
<dbReference type="InterPro" id="IPR036388">
    <property type="entry name" value="WH-like_DNA-bd_sf"/>
</dbReference>
<dbReference type="GO" id="GO:0005829">
    <property type="term" value="C:cytosol"/>
    <property type="evidence" value="ECO:0007669"/>
    <property type="project" value="TreeGrafter"/>
</dbReference>
<dbReference type="InterPro" id="IPR050950">
    <property type="entry name" value="HTH-type_LysR_regulators"/>
</dbReference>
<feature type="domain" description="HTH lysR-type" evidence="5">
    <location>
        <begin position="1"/>
        <end position="58"/>
    </location>
</feature>
<evidence type="ECO:0000256" key="1">
    <source>
        <dbReference type="ARBA" id="ARBA00009437"/>
    </source>
</evidence>
<dbReference type="PANTHER" id="PTHR30419:SF28">
    <property type="entry name" value="HTH-TYPE TRANSCRIPTIONAL REGULATOR BSDA"/>
    <property type="match status" value="1"/>
</dbReference>
<evidence type="ECO:0000256" key="4">
    <source>
        <dbReference type="ARBA" id="ARBA00023163"/>
    </source>
</evidence>
<comment type="similarity">
    <text evidence="1">Belongs to the LysR transcriptional regulatory family.</text>
</comment>
<dbReference type="PRINTS" id="PR00039">
    <property type="entry name" value="HTHLYSR"/>
</dbReference>
<dbReference type="STRING" id="512399.A8709_13025"/>
<dbReference type="CDD" id="cd05466">
    <property type="entry name" value="PBP2_LTTR_substrate"/>
    <property type="match status" value="1"/>
</dbReference>
<dbReference type="SUPFAM" id="SSF46785">
    <property type="entry name" value="Winged helix' DNA-binding domain"/>
    <property type="match status" value="1"/>
</dbReference>
<dbReference type="PANTHER" id="PTHR30419">
    <property type="entry name" value="HTH-TYPE TRANSCRIPTIONAL REGULATOR YBHD"/>
    <property type="match status" value="1"/>
</dbReference>
<evidence type="ECO:0000313" key="6">
    <source>
        <dbReference type="EMBL" id="OCT15036.1"/>
    </source>
</evidence>
<reference evidence="7" key="1">
    <citation type="submission" date="2016-05" db="EMBL/GenBank/DDBJ databases">
        <title>Paenibacillus oryzae. sp. nov., isolated from the rice root.</title>
        <authorList>
            <person name="Zhang J."/>
            <person name="Zhang X."/>
        </authorList>
    </citation>
    <scope>NUCLEOTIDE SEQUENCE [LARGE SCALE GENOMIC DNA]</scope>
    <source>
        <strain evidence="7">KCTC13222</strain>
    </source>
</reference>
<evidence type="ECO:0000256" key="2">
    <source>
        <dbReference type="ARBA" id="ARBA00023015"/>
    </source>
</evidence>
<accession>A0A1C1A3B2</accession>
<dbReference type="Pfam" id="PF00126">
    <property type="entry name" value="HTH_1"/>
    <property type="match status" value="1"/>
</dbReference>
<dbReference type="Proteomes" id="UP000093309">
    <property type="component" value="Unassembled WGS sequence"/>
</dbReference>
<name>A0A1C1A3B2_9BACL</name>